<proteinExistence type="predicted"/>
<protein>
    <submittedName>
        <fullName evidence="1">Uncharacterized protein</fullName>
    </submittedName>
</protein>
<dbReference type="Proteomes" id="UP001055811">
    <property type="component" value="Linkage Group LG02"/>
</dbReference>
<sequence>MIYRSLCICGKEISRVKLFERALVNVPENSAGRWQEIAKAVPGKTAEQVKSHYQELLRYIDFPRPSRIPVGGLVLHPQSTEKILLITRALILSPTISTSPLNVAERKINDLMVKIGFGFDSFEVVLPAISFEFVLPAAAAVFLIIKFIEVTRKSQLTAKNAAASVKETAANVAASAKSGMEKTKATLQEKKEMATEKKEARKDQAEYDKQVEREQNAVQRQAAEATGTHSYSTTGATGQHMGSHQMSALPGHGTGQPAGNVVEGVVGSHPIGRNTGTGQSVAGNNPRTGGGAGGYGTGGAYR</sequence>
<comment type="caution">
    <text evidence="1">The sequence shown here is derived from an EMBL/GenBank/DDBJ whole genome shotgun (WGS) entry which is preliminary data.</text>
</comment>
<reference evidence="1 2" key="2">
    <citation type="journal article" date="2022" name="Mol. Ecol. Resour.">
        <title>The genomes of chicory, endive, great burdock and yacon provide insights into Asteraceae paleo-polyploidization history and plant inulin production.</title>
        <authorList>
            <person name="Fan W."/>
            <person name="Wang S."/>
            <person name="Wang H."/>
            <person name="Wang A."/>
            <person name="Jiang F."/>
            <person name="Liu H."/>
            <person name="Zhao H."/>
            <person name="Xu D."/>
            <person name="Zhang Y."/>
        </authorList>
    </citation>
    <scope>NUCLEOTIDE SEQUENCE [LARGE SCALE GENOMIC DNA]</scope>
    <source>
        <strain evidence="2">cv. Punajuju</strain>
        <tissue evidence="1">Leaves</tissue>
    </source>
</reference>
<gene>
    <name evidence="1" type="ORF">L2E82_12546</name>
</gene>
<evidence type="ECO:0000313" key="2">
    <source>
        <dbReference type="Proteomes" id="UP001055811"/>
    </source>
</evidence>
<organism evidence="1 2">
    <name type="scientific">Cichorium intybus</name>
    <name type="common">Chicory</name>
    <dbReference type="NCBI Taxonomy" id="13427"/>
    <lineage>
        <taxon>Eukaryota</taxon>
        <taxon>Viridiplantae</taxon>
        <taxon>Streptophyta</taxon>
        <taxon>Embryophyta</taxon>
        <taxon>Tracheophyta</taxon>
        <taxon>Spermatophyta</taxon>
        <taxon>Magnoliopsida</taxon>
        <taxon>eudicotyledons</taxon>
        <taxon>Gunneridae</taxon>
        <taxon>Pentapetalae</taxon>
        <taxon>asterids</taxon>
        <taxon>campanulids</taxon>
        <taxon>Asterales</taxon>
        <taxon>Asteraceae</taxon>
        <taxon>Cichorioideae</taxon>
        <taxon>Cichorieae</taxon>
        <taxon>Cichoriinae</taxon>
        <taxon>Cichorium</taxon>
    </lineage>
</organism>
<name>A0ACB9GG85_CICIN</name>
<dbReference type="EMBL" id="CM042010">
    <property type="protein sequence ID" value="KAI3782498.1"/>
    <property type="molecule type" value="Genomic_DNA"/>
</dbReference>
<evidence type="ECO:0000313" key="1">
    <source>
        <dbReference type="EMBL" id="KAI3782498.1"/>
    </source>
</evidence>
<keyword evidence="2" id="KW-1185">Reference proteome</keyword>
<accession>A0ACB9GG85</accession>
<reference evidence="2" key="1">
    <citation type="journal article" date="2022" name="Mol. Ecol. Resour.">
        <title>The genomes of chicory, endive, great burdock and yacon provide insights into Asteraceae palaeo-polyploidization history and plant inulin production.</title>
        <authorList>
            <person name="Fan W."/>
            <person name="Wang S."/>
            <person name="Wang H."/>
            <person name="Wang A."/>
            <person name="Jiang F."/>
            <person name="Liu H."/>
            <person name="Zhao H."/>
            <person name="Xu D."/>
            <person name="Zhang Y."/>
        </authorList>
    </citation>
    <scope>NUCLEOTIDE SEQUENCE [LARGE SCALE GENOMIC DNA]</scope>
    <source>
        <strain evidence="2">cv. Punajuju</strain>
    </source>
</reference>